<accession>A0AAV8VAT3</accession>
<keyword evidence="2" id="KW-1185">Reference proteome</keyword>
<name>A0AAV8VAT3_9CUCU</name>
<reference evidence="1 2" key="1">
    <citation type="journal article" date="2023" name="Insect Mol. Biol.">
        <title>Genome sequencing provides insights into the evolution of gene families encoding plant cell wall-degrading enzymes in longhorned beetles.</title>
        <authorList>
            <person name="Shin N.R."/>
            <person name="Okamura Y."/>
            <person name="Kirsch R."/>
            <person name="Pauchet Y."/>
        </authorList>
    </citation>
    <scope>NUCLEOTIDE SEQUENCE [LARGE SCALE GENOMIC DNA]</scope>
    <source>
        <strain evidence="1">EAD_L_NR</strain>
    </source>
</reference>
<dbReference type="InterPro" id="IPR011604">
    <property type="entry name" value="PDDEXK-like_dom_sf"/>
</dbReference>
<dbReference type="AlphaFoldDB" id="A0AAV8VAT3"/>
<dbReference type="Gene3D" id="3.90.320.10">
    <property type="match status" value="1"/>
</dbReference>
<gene>
    <name evidence="1" type="ORF">NQ315_003374</name>
</gene>
<organism evidence="1 2">
    <name type="scientific">Exocentrus adspersus</name>
    <dbReference type="NCBI Taxonomy" id="1586481"/>
    <lineage>
        <taxon>Eukaryota</taxon>
        <taxon>Metazoa</taxon>
        <taxon>Ecdysozoa</taxon>
        <taxon>Arthropoda</taxon>
        <taxon>Hexapoda</taxon>
        <taxon>Insecta</taxon>
        <taxon>Pterygota</taxon>
        <taxon>Neoptera</taxon>
        <taxon>Endopterygota</taxon>
        <taxon>Coleoptera</taxon>
        <taxon>Polyphaga</taxon>
        <taxon>Cucujiformia</taxon>
        <taxon>Chrysomeloidea</taxon>
        <taxon>Cerambycidae</taxon>
        <taxon>Lamiinae</taxon>
        <taxon>Acanthocinini</taxon>
        <taxon>Exocentrus</taxon>
    </lineage>
</organism>
<sequence length="139" mass="15917">MKKIEIINGIDPYTLDRDRVKASLDSVPDVTIMDMVNYLILSRSFYTGQQMKAYKSLQAYKFYEAGFVQDVFGEKINENACVVIGKVRPEFGASPDALIKCDCCGMGCIEIKCPYLLLNMIFEEFIDKKILALYEMMMF</sequence>
<proteinExistence type="predicted"/>
<evidence type="ECO:0000313" key="2">
    <source>
        <dbReference type="Proteomes" id="UP001159042"/>
    </source>
</evidence>
<evidence type="ECO:0000313" key="1">
    <source>
        <dbReference type="EMBL" id="KAJ8911112.1"/>
    </source>
</evidence>
<evidence type="ECO:0008006" key="3">
    <source>
        <dbReference type="Google" id="ProtNLM"/>
    </source>
</evidence>
<dbReference type="Proteomes" id="UP001159042">
    <property type="component" value="Unassembled WGS sequence"/>
</dbReference>
<dbReference type="PANTHER" id="PTHR47526">
    <property type="entry name" value="ATP-DEPENDENT DNA HELICASE"/>
    <property type="match status" value="1"/>
</dbReference>
<protein>
    <recommendedName>
        <fullName evidence="3">YqaJ viral recombinase domain-containing protein</fullName>
    </recommendedName>
</protein>
<comment type="caution">
    <text evidence="1">The sequence shown here is derived from an EMBL/GenBank/DDBJ whole genome shotgun (WGS) entry which is preliminary data.</text>
</comment>
<dbReference type="EMBL" id="JANEYG010000216">
    <property type="protein sequence ID" value="KAJ8911112.1"/>
    <property type="molecule type" value="Genomic_DNA"/>
</dbReference>
<dbReference type="PANTHER" id="PTHR47526:SF4">
    <property type="entry name" value="SWIM-TYPE DOMAIN-CONTAINING PROTEIN"/>
    <property type="match status" value="1"/>
</dbReference>